<reference evidence="2" key="2">
    <citation type="submission" date="2023-07" db="EMBL/GenBank/DDBJ databases">
        <authorList>
            <consortium name="Lawrence Berkeley National Laboratory"/>
            <person name="Haridas S."/>
            <person name="Hensen N."/>
            <person name="Bonometti L."/>
            <person name="Westerberg I."/>
            <person name="Brannstrom I.O."/>
            <person name="Guillou S."/>
            <person name="Cros-Aarteil S."/>
            <person name="Calhoun S."/>
            <person name="Kuo A."/>
            <person name="Mondo S."/>
            <person name="Pangilinan J."/>
            <person name="Riley R."/>
            <person name="LaButti K."/>
            <person name="Andreopoulos B."/>
            <person name="Lipzen A."/>
            <person name="Chen C."/>
            <person name="Yanf M."/>
            <person name="Daum C."/>
            <person name="Ng V."/>
            <person name="Clum A."/>
            <person name="Steindorff A."/>
            <person name="Ohm R."/>
            <person name="Martin F."/>
            <person name="Silar P."/>
            <person name="Natvig D."/>
            <person name="Lalanne C."/>
            <person name="Gautier V."/>
            <person name="Ament-velasquez S.L."/>
            <person name="Kruys A."/>
            <person name="Hutchinson M.I."/>
            <person name="Powell A.J."/>
            <person name="Barry K."/>
            <person name="Miller A.N."/>
            <person name="Grigoriev I.V."/>
            <person name="Debuchy R."/>
            <person name="Gladieux P."/>
            <person name="Thoren M.H."/>
            <person name="Johannesson H."/>
        </authorList>
    </citation>
    <scope>NUCLEOTIDE SEQUENCE</scope>
    <source>
        <strain evidence="2">FGSC 1904</strain>
    </source>
</reference>
<keyword evidence="3" id="KW-1185">Reference proteome</keyword>
<accession>A0AAE0PGS2</accession>
<feature type="region of interest" description="Disordered" evidence="1">
    <location>
        <begin position="395"/>
        <end position="648"/>
    </location>
</feature>
<feature type="compositionally biased region" description="Low complexity" evidence="1">
    <location>
        <begin position="1654"/>
        <end position="1673"/>
    </location>
</feature>
<feature type="compositionally biased region" description="Low complexity" evidence="1">
    <location>
        <begin position="1723"/>
        <end position="1740"/>
    </location>
</feature>
<feature type="compositionally biased region" description="Polar residues" evidence="1">
    <location>
        <begin position="1075"/>
        <end position="1087"/>
    </location>
</feature>
<feature type="compositionally biased region" description="Polar residues" evidence="1">
    <location>
        <begin position="1689"/>
        <end position="1701"/>
    </location>
</feature>
<feature type="region of interest" description="Disordered" evidence="1">
    <location>
        <begin position="1599"/>
        <end position="1757"/>
    </location>
</feature>
<evidence type="ECO:0000313" key="3">
    <source>
        <dbReference type="Proteomes" id="UP001281003"/>
    </source>
</evidence>
<comment type="caution">
    <text evidence="2">The sequence shown here is derived from an EMBL/GenBank/DDBJ whole genome shotgun (WGS) entry which is preliminary data.</text>
</comment>
<feature type="region of interest" description="Disordered" evidence="1">
    <location>
        <begin position="336"/>
        <end position="371"/>
    </location>
</feature>
<feature type="compositionally biased region" description="Basic and acidic residues" evidence="1">
    <location>
        <begin position="457"/>
        <end position="526"/>
    </location>
</feature>
<feature type="compositionally biased region" description="Low complexity" evidence="1">
    <location>
        <begin position="1610"/>
        <end position="1620"/>
    </location>
</feature>
<feature type="compositionally biased region" description="Low complexity" evidence="1">
    <location>
        <begin position="823"/>
        <end position="847"/>
    </location>
</feature>
<feature type="compositionally biased region" description="Low complexity" evidence="1">
    <location>
        <begin position="1433"/>
        <end position="1473"/>
    </location>
</feature>
<dbReference type="Proteomes" id="UP001281003">
    <property type="component" value="Unassembled WGS sequence"/>
</dbReference>
<feature type="region of interest" description="Disordered" evidence="1">
    <location>
        <begin position="1241"/>
        <end position="1572"/>
    </location>
</feature>
<feature type="compositionally biased region" description="Basic residues" evidence="1">
    <location>
        <begin position="604"/>
        <end position="614"/>
    </location>
</feature>
<feature type="compositionally biased region" description="Basic residues" evidence="1">
    <location>
        <begin position="967"/>
        <end position="979"/>
    </location>
</feature>
<feature type="compositionally biased region" description="Polar residues" evidence="1">
    <location>
        <begin position="1332"/>
        <end position="1356"/>
    </location>
</feature>
<feature type="compositionally biased region" description="Basic and acidic residues" evidence="1">
    <location>
        <begin position="1496"/>
        <end position="1510"/>
    </location>
</feature>
<feature type="compositionally biased region" description="Low complexity" evidence="1">
    <location>
        <begin position="1826"/>
        <end position="1837"/>
    </location>
</feature>
<feature type="compositionally biased region" description="Basic and acidic residues" evidence="1">
    <location>
        <begin position="1838"/>
        <end position="1879"/>
    </location>
</feature>
<feature type="compositionally biased region" description="Polar residues" evidence="1">
    <location>
        <begin position="1638"/>
        <end position="1653"/>
    </location>
</feature>
<feature type="compositionally biased region" description="Basic and acidic residues" evidence="1">
    <location>
        <begin position="1296"/>
        <end position="1316"/>
    </location>
</feature>
<feature type="compositionally biased region" description="Polar residues" evidence="1">
    <location>
        <begin position="768"/>
        <end position="785"/>
    </location>
</feature>
<feature type="region of interest" description="Disordered" evidence="1">
    <location>
        <begin position="713"/>
        <end position="1097"/>
    </location>
</feature>
<gene>
    <name evidence="2" type="ORF">B0T20DRAFT_349904</name>
</gene>
<name>A0AAE0PGS2_SORBR</name>
<evidence type="ECO:0000313" key="2">
    <source>
        <dbReference type="EMBL" id="KAK3399626.1"/>
    </source>
</evidence>
<feature type="compositionally biased region" description="Basic residues" evidence="1">
    <location>
        <begin position="798"/>
        <end position="810"/>
    </location>
</feature>
<dbReference type="EMBL" id="JAUTDP010000004">
    <property type="protein sequence ID" value="KAK3399626.1"/>
    <property type="molecule type" value="Genomic_DNA"/>
</dbReference>
<feature type="compositionally biased region" description="Low complexity" evidence="1">
    <location>
        <begin position="884"/>
        <end position="897"/>
    </location>
</feature>
<feature type="region of interest" description="Disordered" evidence="1">
    <location>
        <begin position="1"/>
        <end position="22"/>
    </location>
</feature>
<reference evidence="2" key="1">
    <citation type="journal article" date="2023" name="Mol. Phylogenet. Evol.">
        <title>Genome-scale phylogeny and comparative genomics of the fungal order Sordariales.</title>
        <authorList>
            <person name="Hensen N."/>
            <person name="Bonometti L."/>
            <person name="Westerberg I."/>
            <person name="Brannstrom I.O."/>
            <person name="Guillou S."/>
            <person name="Cros-Aarteil S."/>
            <person name="Calhoun S."/>
            <person name="Haridas S."/>
            <person name="Kuo A."/>
            <person name="Mondo S."/>
            <person name="Pangilinan J."/>
            <person name="Riley R."/>
            <person name="LaButti K."/>
            <person name="Andreopoulos B."/>
            <person name="Lipzen A."/>
            <person name="Chen C."/>
            <person name="Yan M."/>
            <person name="Daum C."/>
            <person name="Ng V."/>
            <person name="Clum A."/>
            <person name="Steindorff A."/>
            <person name="Ohm R.A."/>
            <person name="Martin F."/>
            <person name="Silar P."/>
            <person name="Natvig D.O."/>
            <person name="Lalanne C."/>
            <person name="Gautier V."/>
            <person name="Ament-Velasquez S.L."/>
            <person name="Kruys A."/>
            <person name="Hutchinson M.I."/>
            <person name="Powell A.J."/>
            <person name="Barry K."/>
            <person name="Miller A.N."/>
            <person name="Grigoriev I.V."/>
            <person name="Debuchy R."/>
            <person name="Gladieux P."/>
            <person name="Hiltunen Thoren M."/>
            <person name="Johannesson H."/>
        </authorList>
    </citation>
    <scope>NUCLEOTIDE SEQUENCE</scope>
    <source>
        <strain evidence="2">FGSC 1904</strain>
    </source>
</reference>
<feature type="region of interest" description="Disordered" evidence="1">
    <location>
        <begin position="1826"/>
        <end position="1880"/>
    </location>
</feature>
<feature type="compositionally biased region" description="Low complexity" evidence="1">
    <location>
        <begin position="591"/>
        <end position="603"/>
    </location>
</feature>
<evidence type="ECO:0008006" key="4">
    <source>
        <dbReference type="Google" id="ProtNLM"/>
    </source>
</evidence>
<feature type="compositionally biased region" description="Low complexity" evidence="1">
    <location>
        <begin position="1007"/>
        <end position="1018"/>
    </location>
</feature>
<sequence>MASTVRPRGQQHDLKVSGKLSNGIKQDTQDGFEISPFTTPLVALQFSAGAPLLVHRAFLEQHSLLALLCITNSVASPITSPVLSPSQGPRSLSRTASYFSSQQINSSSNPLSPGASGYVINFPDISPQAGHVLVQYLYSPEKYHTLRYTGWPVIPERQLTVSRFRTSVEVYGAAKKYELRGLEQLAKKEMLDLGGRLDAFTVISVLEQQPTDSEDQWLDEFVKGWARKAFQDPGRVLRAQQEDETQGQQETTQGMALARKFMRGLLEVYEEMNASKKHQQDIDETADDIATGVTTQVESLGLEEPLPQPAEVEITKETFSITTETKHVDFNDTSAAPEAPVQQHEHTIYRPDTPPPRSESPRQEPNQQDEVRELEADQWVPPTMSPSLEAALGLQPAEFNELPTDGAVEHSPRFSPDFSIERDPNHEPDRQSILEPEPEVEEPAMIPLDAVVDDDVPAEKVEAEEELKKDTPVAHEKKEVEHHEQPHVEHIEHTELEVGQEKEPERKELEPQTEQRKPEIKEPEPEVKEEEAFSTPNETISTPMEGIVYSSPQKEFERPVTPQPRETIQTPPEGLRTPQNGLISESHGEDSPASTTASPSSPSKNRKKNLKRKAKLAEAKKRASATLSPVMSVASSDATPSQIPARDIMSPEPLSLEAAKDKPAKGIWNWTPSYEEGKDWNKSLTFSASEENKGQSGSTGVLAAPVEIFSGGVHLPEVATKNTAFEDELTRESNQAQQGPHDSESHKPQISAAVIDEAKQPALKNVQERPQTPVQAVSEGQTPGEQTPIDELTTSPKSPKKKRKTKKKVVKPAEESTAPVQSETATPAEETPAETPQETPQETTTPEVTSRPGPAKPSKKTTRDRKDSKLSPEPTGILPPPTSSPSSPDIRSSLQSPPQSPPQPAYKIFWPWGSSKQANQPKDEPLSLDQALAPAPKSEQKPEPQTSPEPLALEGQSDAPTEPASPPKKKKTTKKKKSSSKVSSGGGAPVVEPESETQAQPRESEAAPEAAAAQARPEVTQQDVSKDDRDNTEDVAQVAQPARDEVQPEAQPVVEDHAVQPTSEEQQPETKDISSEAQSDQTPTIQEPTLDAEPPVELQTHIISPNGTIIDTLPTIPEDITPSASTTNLANPSLTASVTDTLSNSVAVTAVEYQNSTATLPLVGAVAAVGGLHELSADRPVEHDVGETPGAESEVFSTPTQEVPGEIIVLSGEVELVGEEPETPGGGAPLVDAHDLVSRPVEPISEPTPAAESQSKPTKIPLPTTKADDKPAGQETPTEGSSGWGSWLGVRKNKKKAVEKDKSSDKDKSKKDDAKKLTTKASKASIRGLSKSGPSTEQLPQTNPVQPKSESKTQLPSIEPTAESQSSAAAAEHDQQTQRALNSVKSDPELRPSTSSSTNTNDAAIQALSQSQTSTGKSSGWGFPLGKKRRNTSASHGPAPPVVAAASSAAAAVPRAIPEAVKSAVGGTEAAGSHGSGSGSGSWSAASWLFPGTGGKDGKDGKETHGHGDGSGKGSDGAGDGVGKVNGDGGHDVKGVEQEEQGKSAEQDKVEVGSKDEEGKDDAKDTTTESVKEAIASEASAIAAAADETVKKALEAVSLVANNTKQPVNTAETTESTSAEETSEQQPPAIPPKRRTLSSRTPSTASVNRQSAATKPTVPSTTNTTTTTTTSSKIPGEGQQQFFLADEQQLGSSNTQVQTPSAAIESLGDGSSGSGSNPYTNVSTSSPMLLPLSPRTTPRTPRTPRTPKSPMFPLSPRSPLLPMQVQMGQMGQMGLGQKGLGQKGKVKRMFRLQVLRKFREKLRNRRSMLRRLAKDSGRVPLVERTQAQVQGQGQGQVEGRELMGRGTEGRTEGRTEERTEGRQMEEGRRTQSQRPRLEAIRGVFGGCRGGERGVV</sequence>
<organism evidence="2 3">
    <name type="scientific">Sordaria brevicollis</name>
    <dbReference type="NCBI Taxonomy" id="83679"/>
    <lineage>
        <taxon>Eukaryota</taxon>
        <taxon>Fungi</taxon>
        <taxon>Dikarya</taxon>
        <taxon>Ascomycota</taxon>
        <taxon>Pezizomycotina</taxon>
        <taxon>Sordariomycetes</taxon>
        <taxon>Sordariomycetidae</taxon>
        <taxon>Sordariales</taxon>
        <taxon>Sordariaceae</taxon>
        <taxon>Sordaria</taxon>
    </lineage>
</organism>
<evidence type="ECO:0000256" key="1">
    <source>
        <dbReference type="SAM" id="MobiDB-lite"/>
    </source>
</evidence>
<proteinExistence type="predicted"/>
<feature type="compositionally biased region" description="Basic and acidic residues" evidence="1">
    <location>
        <begin position="419"/>
        <end position="432"/>
    </location>
</feature>
<feature type="compositionally biased region" description="Gly residues" evidence="1">
    <location>
        <begin position="1511"/>
        <end position="1528"/>
    </location>
</feature>
<feature type="compositionally biased region" description="Polar residues" evidence="1">
    <location>
        <begin position="626"/>
        <end position="642"/>
    </location>
</feature>
<feature type="compositionally biased region" description="Polar residues" evidence="1">
    <location>
        <begin position="1600"/>
        <end position="1609"/>
    </location>
</feature>
<feature type="compositionally biased region" description="Low complexity" evidence="1">
    <location>
        <begin position="1409"/>
        <end position="1420"/>
    </location>
</feature>
<protein>
    <recommendedName>
        <fullName evidence="4">BTB domain-containing protein</fullName>
    </recommendedName>
</protein>
<feature type="compositionally biased region" description="Basic and acidic residues" evidence="1">
    <location>
        <begin position="1529"/>
        <end position="1572"/>
    </location>
</feature>